<evidence type="ECO:0000313" key="2">
    <source>
        <dbReference type="EMBL" id="ACG48895.1"/>
    </source>
</evidence>
<accession>B6UHR2</accession>
<reference evidence="4" key="2">
    <citation type="journal article" date="2009" name="Science">
        <title>The B73 maize genome: complexity, diversity, and dynamics.</title>
        <authorList>
            <person name="Schnable P.S."/>
            <person name="Ware D."/>
            <person name="Fulton R.S."/>
            <person name="Stein J.C."/>
            <person name="Wei F."/>
            <person name="Pasternak S."/>
            <person name="Liang C."/>
            <person name="Zhang J."/>
            <person name="Fulton L."/>
            <person name="Graves T.A."/>
            <person name="Minx P."/>
            <person name="Reily A.D."/>
            <person name="Courtney L."/>
            <person name="Kruchowski S.S."/>
            <person name="Tomlinson C."/>
            <person name="Strong C."/>
            <person name="Delehaunty K."/>
            <person name="Fronick C."/>
            <person name="Courtney B."/>
            <person name="Rock S.M."/>
            <person name="Belter E."/>
            <person name="Du F."/>
            <person name="Kim K."/>
            <person name="Abbott R.M."/>
            <person name="Cotton M."/>
            <person name="Levy A."/>
            <person name="Marchetto P."/>
            <person name="Ochoa K."/>
            <person name="Jackson S.M."/>
            <person name="Gillam B."/>
            <person name="Chen W."/>
            <person name="Yan L."/>
            <person name="Higginbotham J."/>
            <person name="Cardenas M."/>
            <person name="Waligorski J."/>
            <person name="Applebaum E."/>
            <person name="Phelps L."/>
            <person name="Falcone J."/>
            <person name="Kanchi K."/>
            <person name="Thane T."/>
            <person name="Scimone A."/>
            <person name="Thane N."/>
            <person name="Henke J."/>
            <person name="Wang T."/>
            <person name="Ruppert J."/>
            <person name="Shah N."/>
            <person name="Rotter K."/>
            <person name="Hodges J."/>
            <person name="Ingenthron E."/>
            <person name="Cordes M."/>
            <person name="Kohlberg S."/>
            <person name="Sgro J."/>
            <person name="Delgado B."/>
            <person name="Mead K."/>
            <person name="Chinwalla A."/>
            <person name="Leonard S."/>
            <person name="Crouse K."/>
            <person name="Collura K."/>
            <person name="Kudrna D."/>
            <person name="Currie J."/>
            <person name="He R."/>
            <person name="Angelova A."/>
            <person name="Rajasekar S."/>
            <person name="Mueller T."/>
            <person name="Lomeli R."/>
            <person name="Scara G."/>
            <person name="Ko A."/>
            <person name="Delaney K."/>
            <person name="Wissotski M."/>
            <person name="Lopez G."/>
            <person name="Campos D."/>
            <person name="Braidotti M."/>
            <person name="Ashley E."/>
            <person name="Golser W."/>
            <person name="Kim H."/>
            <person name="Lee S."/>
            <person name="Lin J."/>
            <person name="Dujmic Z."/>
            <person name="Kim W."/>
            <person name="Talag J."/>
            <person name="Zuccolo A."/>
            <person name="Fan C."/>
            <person name="Sebastian A."/>
            <person name="Kramer M."/>
            <person name="Spiegel L."/>
            <person name="Nascimento L."/>
            <person name="Zutavern T."/>
            <person name="Miller B."/>
            <person name="Ambroise C."/>
            <person name="Muller S."/>
            <person name="Spooner W."/>
            <person name="Narechania A."/>
            <person name="Ren L."/>
            <person name="Wei S."/>
            <person name="Kumari S."/>
            <person name="Faga B."/>
            <person name="Levy M.J."/>
            <person name="McMahan L."/>
            <person name="Van Buren P."/>
            <person name="Vaughn M.W."/>
            <person name="Ying K."/>
            <person name="Yeh C.-T."/>
            <person name="Emrich S.J."/>
            <person name="Jia Y."/>
            <person name="Kalyanaraman A."/>
            <person name="Hsia A.-P."/>
            <person name="Barbazuk W.B."/>
            <person name="Baucom R.S."/>
            <person name="Brutnell T.P."/>
            <person name="Carpita N.C."/>
            <person name="Chaparro C."/>
            <person name="Chia J.-M."/>
            <person name="Deragon J.-M."/>
            <person name="Estill J.C."/>
            <person name="Fu Y."/>
            <person name="Jeddeloh J.A."/>
            <person name="Han Y."/>
            <person name="Lee H."/>
            <person name="Li P."/>
            <person name="Lisch D.R."/>
            <person name="Liu S."/>
            <person name="Liu Z."/>
            <person name="Nagel D.H."/>
            <person name="McCann M.C."/>
            <person name="SanMiguel P."/>
            <person name="Myers A.M."/>
            <person name="Nettleton D."/>
            <person name="Nguyen J."/>
            <person name="Penning B.W."/>
            <person name="Ponnala L."/>
            <person name="Schneider K.L."/>
            <person name="Schwartz D.C."/>
            <person name="Sharma A."/>
            <person name="Soderlund C."/>
            <person name="Springer N.M."/>
            <person name="Sun Q."/>
            <person name="Wang H."/>
            <person name="Waterman M."/>
            <person name="Westerman R."/>
            <person name="Wolfgruber T.K."/>
            <person name="Yang L."/>
            <person name="Yu Y."/>
            <person name="Zhang L."/>
            <person name="Zhou S."/>
            <person name="Zhu Q."/>
            <person name="Bennetzen J.L."/>
            <person name="Dawe R.K."/>
            <person name="Jiang J."/>
            <person name="Jiang N."/>
            <person name="Presting G.G."/>
            <person name="Wessler S.R."/>
            <person name="Aluru S."/>
            <person name="Martienssen R.A."/>
            <person name="Clifton S.W."/>
            <person name="McCombie W.R."/>
            <person name="Wing R.A."/>
            <person name="Wilson R.K."/>
        </authorList>
    </citation>
    <scope>NUCLEOTIDE SEQUENCE [LARGE SCALE GENOMIC DNA]</scope>
    <source>
        <strain evidence="4">cv. B73</strain>
    </source>
</reference>
<proteinExistence type="evidence at transcript level"/>
<name>B6UHR2_MAIZE</name>
<dbReference type="EnsemblPlants" id="Zm00001eb254500_T001">
    <property type="protein sequence ID" value="Zm00001eb254500_P001"/>
    <property type="gene ID" value="Zm00001eb254500"/>
</dbReference>
<feature type="compositionally biased region" description="Low complexity" evidence="1">
    <location>
        <begin position="66"/>
        <end position="75"/>
    </location>
</feature>
<reference evidence="2" key="1">
    <citation type="journal article" date="2009" name="Plant Mol. Biol.">
        <title>Insights into corn genes derived from large-scale cDNA sequencing.</title>
        <authorList>
            <person name="Alexandrov N.N."/>
            <person name="Brover V.V."/>
            <person name="Freidin S."/>
            <person name="Troukhan M.E."/>
            <person name="Tatarinova T.V."/>
            <person name="Zhang H."/>
            <person name="Swaller T.J."/>
            <person name="Lu Y.P."/>
            <person name="Bouck J."/>
            <person name="Flavell R.B."/>
            <person name="Feldmann K.A."/>
        </authorList>
    </citation>
    <scope>NUCLEOTIDE SEQUENCE</scope>
</reference>
<dbReference type="Gramene" id="Zm00001eb254500_T001">
    <property type="protein sequence ID" value="Zm00001eb254500_P001"/>
    <property type="gene ID" value="Zm00001eb254500"/>
</dbReference>
<reference evidence="3" key="4">
    <citation type="submission" date="2021-05" db="UniProtKB">
        <authorList>
            <consortium name="EnsemblPlants"/>
        </authorList>
    </citation>
    <scope>IDENTIFICATION</scope>
    <source>
        <strain evidence="3">cv. B73</strain>
    </source>
</reference>
<dbReference type="FunCoup" id="B6UHR2">
    <property type="interactions" value="473"/>
</dbReference>
<keyword evidence="4" id="KW-1185">Reference proteome</keyword>
<protein>
    <submittedName>
        <fullName evidence="2 3">Uncharacterized protein</fullName>
    </submittedName>
</protein>
<reference evidence="3" key="3">
    <citation type="submission" date="2019-07" db="EMBL/GenBank/DDBJ databases">
        <authorList>
            <person name="Seetharam A."/>
            <person name="Woodhouse M."/>
            <person name="Cannon E."/>
        </authorList>
    </citation>
    <scope>NUCLEOTIDE SEQUENCE [LARGE SCALE GENOMIC DNA]</scope>
    <source>
        <strain evidence="3">cv. B73</strain>
    </source>
</reference>
<evidence type="ECO:0000313" key="4">
    <source>
        <dbReference type="Proteomes" id="UP000007305"/>
    </source>
</evidence>
<evidence type="ECO:0000313" key="3">
    <source>
        <dbReference type="EnsemblPlants" id="Zm00001eb254500_P001"/>
    </source>
</evidence>
<feature type="region of interest" description="Disordered" evidence="1">
    <location>
        <begin position="66"/>
        <end position="92"/>
    </location>
</feature>
<organism evidence="2">
    <name type="scientific">Zea mays</name>
    <name type="common">Maize</name>
    <dbReference type="NCBI Taxonomy" id="4577"/>
    <lineage>
        <taxon>Eukaryota</taxon>
        <taxon>Viridiplantae</taxon>
        <taxon>Streptophyta</taxon>
        <taxon>Embryophyta</taxon>
        <taxon>Tracheophyta</taxon>
        <taxon>Spermatophyta</taxon>
        <taxon>Magnoliopsida</taxon>
        <taxon>Liliopsida</taxon>
        <taxon>Poales</taxon>
        <taxon>Poaceae</taxon>
        <taxon>PACMAD clade</taxon>
        <taxon>Panicoideae</taxon>
        <taxon>Andropogonodae</taxon>
        <taxon>Andropogoneae</taxon>
        <taxon>Tripsacinae</taxon>
        <taxon>Zea</taxon>
    </lineage>
</organism>
<sequence length="137" mass="14261">MYSWGASVRPMSTATLDGEIIFIFLTLRSTRSSGRSNSDTMHSGMAPPQGLQLSIFRSISTVSTPPLASASAAAPPAGPPPTTATRSRRPFGSFGLDAAARVTTIRALRLPPAGRARHEDGSATAEEREVIVAGIPG</sequence>
<evidence type="ECO:0000256" key="1">
    <source>
        <dbReference type="SAM" id="MobiDB-lite"/>
    </source>
</evidence>
<dbReference type="Proteomes" id="UP000007305">
    <property type="component" value="Chromosome 5"/>
</dbReference>
<dbReference type="AlphaFoldDB" id="B6UHR2"/>
<dbReference type="EMBL" id="EU976777">
    <property type="protein sequence ID" value="ACG48895.1"/>
    <property type="molecule type" value="mRNA"/>
</dbReference>